<dbReference type="Proteomes" id="UP001501676">
    <property type="component" value="Unassembled WGS sequence"/>
</dbReference>
<dbReference type="EMBL" id="BAAAYN010000003">
    <property type="protein sequence ID" value="GAA3382579.1"/>
    <property type="molecule type" value="Genomic_DNA"/>
</dbReference>
<keyword evidence="3" id="KW-1185">Reference proteome</keyword>
<reference evidence="3" key="1">
    <citation type="journal article" date="2019" name="Int. J. Syst. Evol. Microbiol.">
        <title>The Global Catalogue of Microorganisms (GCM) 10K type strain sequencing project: providing services to taxonomists for standard genome sequencing and annotation.</title>
        <authorList>
            <consortium name="The Broad Institute Genomics Platform"/>
            <consortium name="The Broad Institute Genome Sequencing Center for Infectious Disease"/>
            <person name="Wu L."/>
            <person name="Ma J."/>
        </authorList>
    </citation>
    <scope>NUCLEOTIDE SEQUENCE [LARGE SCALE GENOMIC DNA]</scope>
    <source>
        <strain evidence="3">JCM 9458</strain>
    </source>
</reference>
<evidence type="ECO:0000313" key="2">
    <source>
        <dbReference type="EMBL" id="GAA3382579.1"/>
    </source>
</evidence>
<protein>
    <submittedName>
        <fullName evidence="2">Uncharacterized protein</fullName>
    </submittedName>
</protein>
<feature type="compositionally biased region" description="Basic and acidic residues" evidence="1">
    <location>
        <begin position="182"/>
        <end position="198"/>
    </location>
</feature>
<name>A0ABP6SRX4_9ACTN</name>
<feature type="region of interest" description="Disordered" evidence="1">
    <location>
        <begin position="120"/>
        <end position="209"/>
    </location>
</feature>
<proteinExistence type="predicted"/>
<accession>A0ABP6SRX4</accession>
<evidence type="ECO:0000313" key="3">
    <source>
        <dbReference type="Proteomes" id="UP001501676"/>
    </source>
</evidence>
<sequence length="209" mass="22336">MVVQPSGELVRRRFGRAAATEEIDELGAELRPPGRHSAVAVGLVEECGHGGQQRHPHERVQSRLADTGEKPLDVLPRVRQAVPGANREPVDRELPDVLCGEPADLVLLDALDDGAVRCAFHPRGPPGDEPPSGGFPQDVIHHRGLAGPRSAGHDHVARFAKHLGHRRDPGTRPLGSIGQLLDVDRGEAGGSERPEDVPRLFGPGPLGLE</sequence>
<evidence type="ECO:0000256" key="1">
    <source>
        <dbReference type="SAM" id="MobiDB-lite"/>
    </source>
</evidence>
<comment type="caution">
    <text evidence="2">The sequence shown here is derived from an EMBL/GenBank/DDBJ whole genome shotgun (WGS) entry which is preliminary data.</text>
</comment>
<gene>
    <name evidence="2" type="ORF">GCM10020369_05000</name>
</gene>
<organism evidence="2 3">
    <name type="scientific">Cryptosporangium minutisporangium</name>
    <dbReference type="NCBI Taxonomy" id="113569"/>
    <lineage>
        <taxon>Bacteria</taxon>
        <taxon>Bacillati</taxon>
        <taxon>Actinomycetota</taxon>
        <taxon>Actinomycetes</taxon>
        <taxon>Cryptosporangiales</taxon>
        <taxon>Cryptosporangiaceae</taxon>
        <taxon>Cryptosporangium</taxon>
    </lineage>
</organism>